<feature type="domain" description="ABC3 transporter permease C-terminal" evidence="7">
    <location>
        <begin position="211"/>
        <end position="330"/>
    </location>
</feature>
<evidence type="ECO:0000313" key="10">
    <source>
        <dbReference type="Proteomes" id="UP000321083"/>
    </source>
</evidence>
<dbReference type="InterPro" id="IPR050250">
    <property type="entry name" value="Macrolide_Exporter_MacB"/>
</dbReference>
<proteinExistence type="predicted"/>
<dbReference type="InterPro" id="IPR003838">
    <property type="entry name" value="ABC3_permease_C"/>
</dbReference>
<evidence type="ECO:0000256" key="3">
    <source>
        <dbReference type="ARBA" id="ARBA00022692"/>
    </source>
</evidence>
<dbReference type="AlphaFoldDB" id="A0A5C6M3U2"/>
<dbReference type="EMBL" id="SRHE01000300">
    <property type="protein sequence ID" value="TWW09356.1"/>
    <property type="molecule type" value="Genomic_DNA"/>
</dbReference>
<feature type="non-terminal residue" evidence="9">
    <location>
        <position position="1"/>
    </location>
</feature>
<evidence type="ECO:0000256" key="4">
    <source>
        <dbReference type="ARBA" id="ARBA00022989"/>
    </source>
</evidence>
<reference evidence="9 10" key="1">
    <citation type="submission" date="2019-08" db="EMBL/GenBank/DDBJ databases">
        <title>100 year-old enigma solved: identification of Planctomyces bekefii, the type genus and species of the phylum Planctomycetes.</title>
        <authorList>
            <person name="Svetlana D.N."/>
            <person name="Overmann J."/>
        </authorList>
    </citation>
    <scope>NUCLEOTIDE SEQUENCE [LARGE SCALE GENOMIC DNA]</scope>
    <source>
        <strain evidence="9">Phe10_nw2017</strain>
    </source>
</reference>
<comment type="subcellular location">
    <subcellularLocation>
        <location evidence="1">Cell membrane</location>
        <topology evidence="1">Multi-pass membrane protein</topology>
    </subcellularLocation>
</comment>
<keyword evidence="4 6" id="KW-1133">Transmembrane helix</keyword>
<evidence type="ECO:0000256" key="6">
    <source>
        <dbReference type="SAM" id="Phobius"/>
    </source>
</evidence>
<feature type="transmembrane region" description="Helical" evidence="6">
    <location>
        <begin position="298"/>
        <end position="320"/>
    </location>
</feature>
<protein>
    <submittedName>
        <fullName evidence="9">Multidrug ABC transporter permease</fullName>
    </submittedName>
</protein>
<sequence length="337" mass="36728">TGHELDLIVLRKGSADEIGSGLEQKVAREVSTLSGIAKDGEGRPMCSVEFVTILTKPRRNNGGTVNLIVRGLEDVGRELRPDFRIVEGRDLEPGKFEAITSRSMAARFENLAIGEKLEVNRQFFEVVGYFEAAGSAAESEVWTDLRDLGLARKSPAAVSSVCLRAESAGQRDELQRLLQDDKRFQMKAISEKQYFEDQMNQSNAIQYIGYIIAGFLIFGAMFAAANTMFAAVASRAREIGTLRALGFSRSAILSSFLFEAILLCLLGGLLGCLATLPFNGLSTGTINQFSEITFSFRFGPRVLAQGVMLAVSMGLLGGILPAMRAVRLNIVTALRER</sequence>
<evidence type="ECO:0000259" key="8">
    <source>
        <dbReference type="Pfam" id="PF12704"/>
    </source>
</evidence>
<organism evidence="9 10">
    <name type="scientific">Planctomyces bekefii</name>
    <dbReference type="NCBI Taxonomy" id="1653850"/>
    <lineage>
        <taxon>Bacteria</taxon>
        <taxon>Pseudomonadati</taxon>
        <taxon>Planctomycetota</taxon>
        <taxon>Planctomycetia</taxon>
        <taxon>Planctomycetales</taxon>
        <taxon>Planctomycetaceae</taxon>
        <taxon>Planctomyces</taxon>
    </lineage>
</organism>
<dbReference type="GO" id="GO:0005886">
    <property type="term" value="C:plasma membrane"/>
    <property type="evidence" value="ECO:0007669"/>
    <property type="project" value="UniProtKB-SubCell"/>
</dbReference>
<evidence type="ECO:0000256" key="2">
    <source>
        <dbReference type="ARBA" id="ARBA00022475"/>
    </source>
</evidence>
<dbReference type="GO" id="GO:0022857">
    <property type="term" value="F:transmembrane transporter activity"/>
    <property type="evidence" value="ECO:0007669"/>
    <property type="project" value="TreeGrafter"/>
</dbReference>
<keyword evidence="10" id="KW-1185">Reference proteome</keyword>
<evidence type="ECO:0000313" key="9">
    <source>
        <dbReference type="EMBL" id="TWW09356.1"/>
    </source>
</evidence>
<reference evidence="9 10" key="2">
    <citation type="submission" date="2019-08" db="EMBL/GenBank/DDBJ databases">
        <authorList>
            <person name="Henke P."/>
        </authorList>
    </citation>
    <scope>NUCLEOTIDE SEQUENCE [LARGE SCALE GENOMIC DNA]</scope>
    <source>
        <strain evidence="9">Phe10_nw2017</strain>
    </source>
</reference>
<evidence type="ECO:0000256" key="1">
    <source>
        <dbReference type="ARBA" id="ARBA00004651"/>
    </source>
</evidence>
<dbReference type="Pfam" id="PF02687">
    <property type="entry name" value="FtsX"/>
    <property type="match status" value="1"/>
</dbReference>
<keyword evidence="5 6" id="KW-0472">Membrane</keyword>
<dbReference type="PANTHER" id="PTHR30572:SF15">
    <property type="entry name" value="ABC TRANSPORTER PERMEASE"/>
    <property type="match status" value="1"/>
</dbReference>
<feature type="transmembrane region" description="Helical" evidence="6">
    <location>
        <begin position="207"/>
        <end position="232"/>
    </location>
</feature>
<keyword evidence="3 6" id="KW-0812">Transmembrane</keyword>
<dbReference type="PANTHER" id="PTHR30572">
    <property type="entry name" value="MEMBRANE COMPONENT OF TRANSPORTER-RELATED"/>
    <property type="match status" value="1"/>
</dbReference>
<comment type="caution">
    <text evidence="9">The sequence shown here is derived from an EMBL/GenBank/DDBJ whole genome shotgun (WGS) entry which is preliminary data.</text>
</comment>
<evidence type="ECO:0000256" key="5">
    <source>
        <dbReference type="ARBA" id="ARBA00023136"/>
    </source>
</evidence>
<evidence type="ECO:0000259" key="7">
    <source>
        <dbReference type="Pfam" id="PF02687"/>
    </source>
</evidence>
<dbReference type="InterPro" id="IPR025857">
    <property type="entry name" value="MacB_PCD"/>
</dbReference>
<name>A0A5C6M3U2_9PLAN</name>
<gene>
    <name evidence="9" type="ORF">E3A20_15130</name>
</gene>
<accession>A0A5C6M3U2</accession>
<feature type="domain" description="MacB-like periplasmic core" evidence="8">
    <location>
        <begin position="66"/>
        <end position="179"/>
    </location>
</feature>
<keyword evidence="2" id="KW-1003">Cell membrane</keyword>
<dbReference type="Proteomes" id="UP000321083">
    <property type="component" value="Unassembled WGS sequence"/>
</dbReference>
<feature type="transmembrane region" description="Helical" evidence="6">
    <location>
        <begin position="252"/>
        <end position="278"/>
    </location>
</feature>
<dbReference type="Pfam" id="PF12704">
    <property type="entry name" value="MacB_PCD"/>
    <property type="match status" value="1"/>
</dbReference>